<comment type="caution">
    <text evidence="2">The sequence shown here is derived from an EMBL/GenBank/DDBJ whole genome shotgun (WGS) entry which is preliminary data.</text>
</comment>
<dbReference type="Proteomes" id="UP000289340">
    <property type="component" value="Chromosome 11"/>
</dbReference>
<accession>A0A445I491</accession>
<keyword evidence="3" id="KW-1185">Reference proteome</keyword>
<keyword evidence="1" id="KW-0732">Signal</keyword>
<name>A0A445I491_GLYSO</name>
<organism evidence="2 3">
    <name type="scientific">Glycine soja</name>
    <name type="common">Wild soybean</name>
    <dbReference type="NCBI Taxonomy" id="3848"/>
    <lineage>
        <taxon>Eukaryota</taxon>
        <taxon>Viridiplantae</taxon>
        <taxon>Streptophyta</taxon>
        <taxon>Embryophyta</taxon>
        <taxon>Tracheophyta</taxon>
        <taxon>Spermatophyta</taxon>
        <taxon>Magnoliopsida</taxon>
        <taxon>eudicotyledons</taxon>
        <taxon>Gunneridae</taxon>
        <taxon>Pentapetalae</taxon>
        <taxon>rosids</taxon>
        <taxon>fabids</taxon>
        <taxon>Fabales</taxon>
        <taxon>Fabaceae</taxon>
        <taxon>Papilionoideae</taxon>
        <taxon>50 kb inversion clade</taxon>
        <taxon>NPAAA clade</taxon>
        <taxon>indigoferoid/millettioid clade</taxon>
        <taxon>Phaseoleae</taxon>
        <taxon>Glycine</taxon>
        <taxon>Glycine subgen. Soja</taxon>
    </lineage>
</organism>
<feature type="non-terminal residue" evidence="2">
    <location>
        <position position="1"/>
    </location>
</feature>
<gene>
    <name evidence="2" type="ORF">D0Y65_030410</name>
</gene>
<evidence type="ECO:0000313" key="3">
    <source>
        <dbReference type="Proteomes" id="UP000289340"/>
    </source>
</evidence>
<feature type="chain" id="PRO_5019441554" evidence="1">
    <location>
        <begin position="37"/>
        <end position="86"/>
    </location>
</feature>
<reference evidence="2 3" key="1">
    <citation type="submission" date="2018-09" db="EMBL/GenBank/DDBJ databases">
        <title>A high-quality reference genome of wild soybean provides a powerful tool to mine soybean genomes.</title>
        <authorList>
            <person name="Xie M."/>
            <person name="Chung C.Y.L."/>
            <person name="Li M.-W."/>
            <person name="Wong F.-L."/>
            <person name="Chan T.-F."/>
            <person name="Lam H.-M."/>
        </authorList>
    </citation>
    <scope>NUCLEOTIDE SEQUENCE [LARGE SCALE GENOMIC DNA]</scope>
    <source>
        <strain evidence="3">cv. W05</strain>
        <tissue evidence="2">Hypocotyl of etiolated seedlings</tissue>
    </source>
</reference>
<dbReference type="AlphaFoldDB" id="A0A445I491"/>
<proteinExistence type="predicted"/>
<dbReference type="EMBL" id="QZWG01000011">
    <property type="protein sequence ID" value="RZB80696.1"/>
    <property type="molecule type" value="Genomic_DNA"/>
</dbReference>
<feature type="signal peptide" evidence="1">
    <location>
        <begin position="1"/>
        <end position="36"/>
    </location>
</feature>
<evidence type="ECO:0000313" key="2">
    <source>
        <dbReference type="EMBL" id="RZB80696.1"/>
    </source>
</evidence>
<sequence length="86" mass="9626">IMLCNKMDTTRKSSVALTFLLAFFIIASDMCMESEARGPIVHVHCSRDDDCKYRPCRAKCGCVCSNSYCTCVFSFMDNVLTHAPTN</sequence>
<evidence type="ECO:0000256" key="1">
    <source>
        <dbReference type="SAM" id="SignalP"/>
    </source>
</evidence>
<protein>
    <submittedName>
        <fullName evidence="2">Uncharacterized protein</fullName>
    </submittedName>
</protein>